<feature type="region of interest" description="Disordered" evidence="5">
    <location>
        <begin position="408"/>
        <end position="429"/>
    </location>
</feature>
<feature type="transmembrane region" description="Helical" evidence="6">
    <location>
        <begin position="377"/>
        <end position="398"/>
    </location>
</feature>
<dbReference type="PANTHER" id="PTHR46426">
    <property type="entry name" value="PROTEIN DISULFIDE-ISOMERASE TMX3"/>
    <property type="match status" value="1"/>
</dbReference>
<dbReference type="Pfam" id="PF00085">
    <property type="entry name" value="Thioredoxin"/>
    <property type="match status" value="1"/>
</dbReference>
<dbReference type="AlphaFoldDB" id="A0A485L574"/>
<dbReference type="InterPro" id="IPR052250">
    <property type="entry name" value="PDI_TMX3"/>
</dbReference>
<evidence type="ECO:0000313" key="9">
    <source>
        <dbReference type="EMBL" id="KAF0693115.1"/>
    </source>
</evidence>
<feature type="domain" description="Thioredoxin" evidence="8">
    <location>
        <begin position="6"/>
        <end position="135"/>
    </location>
</feature>
<dbReference type="GO" id="GO:0016020">
    <property type="term" value="C:membrane"/>
    <property type="evidence" value="ECO:0007669"/>
    <property type="project" value="UniProtKB-SubCell"/>
</dbReference>
<keyword evidence="3 6" id="KW-1133">Transmembrane helix</keyword>
<dbReference type="PANTHER" id="PTHR46426:SF1">
    <property type="entry name" value="PROTEIN DISULFIDE-ISOMERASE TMX3"/>
    <property type="match status" value="1"/>
</dbReference>
<dbReference type="OrthoDB" id="74910at2759"/>
<dbReference type="Gene3D" id="3.40.30.10">
    <property type="entry name" value="Glutaredoxin"/>
    <property type="match status" value="2"/>
</dbReference>
<evidence type="ECO:0000313" key="11">
    <source>
        <dbReference type="Proteomes" id="UP000332933"/>
    </source>
</evidence>
<keyword evidence="7" id="KW-0732">Signal</keyword>
<evidence type="ECO:0000259" key="8">
    <source>
        <dbReference type="PROSITE" id="PS51352"/>
    </source>
</evidence>
<keyword evidence="4 6" id="KW-0472">Membrane</keyword>
<keyword evidence="11" id="KW-1185">Reference proteome</keyword>
<organism evidence="10 11">
    <name type="scientific">Aphanomyces stellatus</name>
    <dbReference type="NCBI Taxonomy" id="120398"/>
    <lineage>
        <taxon>Eukaryota</taxon>
        <taxon>Sar</taxon>
        <taxon>Stramenopiles</taxon>
        <taxon>Oomycota</taxon>
        <taxon>Saprolegniomycetes</taxon>
        <taxon>Saprolegniales</taxon>
        <taxon>Verrucalvaceae</taxon>
        <taxon>Aphanomyces</taxon>
    </lineage>
</organism>
<name>A0A485L574_9STRA</name>
<dbReference type="Proteomes" id="UP000332933">
    <property type="component" value="Unassembled WGS sequence"/>
</dbReference>
<dbReference type="InterPro" id="IPR036249">
    <property type="entry name" value="Thioredoxin-like_sf"/>
</dbReference>
<keyword evidence="2 6" id="KW-0812">Transmembrane</keyword>
<gene>
    <name evidence="10" type="primary">Aste57867_15883</name>
    <name evidence="9" type="ORF">As57867_015827</name>
    <name evidence="10" type="ORF">ASTE57867_15883</name>
</gene>
<proteinExistence type="predicted"/>
<evidence type="ECO:0000256" key="7">
    <source>
        <dbReference type="SAM" id="SignalP"/>
    </source>
</evidence>
<feature type="chain" id="PRO_5033437341" evidence="7">
    <location>
        <begin position="21"/>
        <end position="429"/>
    </location>
</feature>
<comment type="subcellular location">
    <subcellularLocation>
        <location evidence="1">Membrane</location>
        <topology evidence="1">Single-pass membrane protein</topology>
    </subcellularLocation>
</comment>
<dbReference type="InterPro" id="IPR013766">
    <property type="entry name" value="Thioredoxin_domain"/>
</dbReference>
<sequence>MGFIGSWVLAACAVIQVCVASDGSTIKTLMDDTFVDTIKESNAVWLVDFYAPWCSSCIQLEPTLETAAEEARGIMKFGKVNVDANPELKAKYEIVRYPTLMYGRWNERMGEVELKAYPGDRAVDAFVKFGKRVSKDVVSSISSEKEWQHALSVDGSMLVFGQAQGASDSNDLWAQYQTQASAYHKHHIFTSTSDSAILAKFSRSAPFIARVDTNQNEPYYYDGDLPLDTWMEKNRYPSYTAFESTNFKHIGWFRIMVIGVYIPSKHTAFEKTLLSLASYSASPLPPAARDHFAFGWLDADRYVNYVTKFFVYSEQVPTIFVWNMQDQVFYNYEGPADDAAMADFLQNILAGKEHAIAQADYFLKIYRYIARGYPWTLLWFIPGGLILFLFLMAFRAAIWTHDTQAEKRALEQSQQQRAKPPADHAKKSS</sequence>
<dbReference type="EMBL" id="CAADRA010005788">
    <property type="protein sequence ID" value="VFT92670.1"/>
    <property type="molecule type" value="Genomic_DNA"/>
</dbReference>
<dbReference type="CDD" id="cd02961">
    <property type="entry name" value="PDI_a_family"/>
    <property type="match status" value="1"/>
</dbReference>
<accession>A0A485L574</accession>
<evidence type="ECO:0000256" key="4">
    <source>
        <dbReference type="ARBA" id="ARBA00023136"/>
    </source>
</evidence>
<evidence type="ECO:0000256" key="3">
    <source>
        <dbReference type="ARBA" id="ARBA00022989"/>
    </source>
</evidence>
<dbReference type="Pfam" id="PF13848">
    <property type="entry name" value="Thioredoxin_6"/>
    <property type="match status" value="1"/>
</dbReference>
<evidence type="ECO:0000256" key="1">
    <source>
        <dbReference type="ARBA" id="ARBA00004167"/>
    </source>
</evidence>
<evidence type="ECO:0000256" key="2">
    <source>
        <dbReference type="ARBA" id="ARBA00022692"/>
    </source>
</evidence>
<feature type="compositionally biased region" description="Basic and acidic residues" evidence="5">
    <location>
        <begin position="420"/>
        <end position="429"/>
    </location>
</feature>
<dbReference type="EMBL" id="VJMH01005767">
    <property type="protein sequence ID" value="KAF0693115.1"/>
    <property type="molecule type" value="Genomic_DNA"/>
</dbReference>
<evidence type="ECO:0000256" key="5">
    <source>
        <dbReference type="SAM" id="MobiDB-lite"/>
    </source>
</evidence>
<evidence type="ECO:0000256" key="6">
    <source>
        <dbReference type="SAM" id="Phobius"/>
    </source>
</evidence>
<dbReference type="PROSITE" id="PS51352">
    <property type="entry name" value="THIOREDOXIN_2"/>
    <property type="match status" value="1"/>
</dbReference>
<reference evidence="9" key="2">
    <citation type="submission" date="2019-06" db="EMBL/GenBank/DDBJ databases">
        <title>Genomics analysis of Aphanomyces spp. identifies a new class of oomycete effector associated with host adaptation.</title>
        <authorList>
            <person name="Gaulin E."/>
        </authorList>
    </citation>
    <scope>NUCLEOTIDE SEQUENCE</scope>
    <source>
        <strain evidence="9">CBS 578.67</strain>
    </source>
</reference>
<dbReference type="GO" id="GO:0005783">
    <property type="term" value="C:endoplasmic reticulum"/>
    <property type="evidence" value="ECO:0007669"/>
    <property type="project" value="TreeGrafter"/>
</dbReference>
<reference evidence="10 11" key="1">
    <citation type="submission" date="2019-03" db="EMBL/GenBank/DDBJ databases">
        <authorList>
            <person name="Gaulin E."/>
            <person name="Dumas B."/>
        </authorList>
    </citation>
    <scope>NUCLEOTIDE SEQUENCE [LARGE SCALE GENOMIC DNA]</scope>
    <source>
        <strain evidence="10">CBS 568.67</strain>
    </source>
</reference>
<protein>
    <submittedName>
        <fullName evidence="10">Aste57867_15883 protein</fullName>
    </submittedName>
</protein>
<feature type="signal peptide" evidence="7">
    <location>
        <begin position="1"/>
        <end position="20"/>
    </location>
</feature>
<evidence type="ECO:0000313" key="10">
    <source>
        <dbReference type="EMBL" id="VFT92670.1"/>
    </source>
</evidence>
<dbReference type="SUPFAM" id="SSF52833">
    <property type="entry name" value="Thioredoxin-like"/>
    <property type="match status" value="3"/>
</dbReference>